<name>A0A914RJY9_PAREQ</name>
<dbReference type="GO" id="GO:0016020">
    <property type="term" value="C:membrane"/>
    <property type="evidence" value="ECO:0007669"/>
    <property type="project" value="InterPro"/>
</dbReference>
<evidence type="ECO:0000256" key="1">
    <source>
        <dbReference type="SAM" id="Phobius"/>
    </source>
</evidence>
<feature type="domain" description="Neurotransmitter-gated ion-channel transmembrane" evidence="2">
    <location>
        <begin position="1"/>
        <end position="54"/>
    </location>
</feature>
<dbReference type="AlphaFoldDB" id="A0A914RJY9"/>
<dbReference type="InterPro" id="IPR006029">
    <property type="entry name" value="Neurotrans-gated_channel_TM"/>
</dbReference>
<proteinExistence type="predicted"/>
<sequence>MTTLMTTTNAAMPKVSYVKSIDIFLGVCFLMVFSALLEYAAVGYIGKRMKLVTRKKSGRIIARAQIETGLPNYNGVDHVGSLRVYQLWLFTSRSMSVHNPTFTILMSG</sequence>
<dbReference type="Proteomes" id="UP000887564">
    <property type="component" value="Unplaced"/>
</dbReference>
<dbReference type="Pfam" id="PF02932">
    <property type="entry name" value="Neur_chan_memb"/>
    <property type="match status" value="1"/>
</dbReference>
<keyword evidence="1" id="KW-1133">Transmembrane helix</keyword>
<keyword evidence="1" id="KW-0472">Membrane</keyword>
<evidence type="ECO:0000313" key="3">
    <source>
        <dbReference type="Proteomes" id="UP000887564"/>
    </source>
</evidence>
<dbReference type="SUPFAM" id="SSF90112">
    <property type="entry name" value="Neurotransmitter-gated ion-channel transmembrane pore"/>
    <property type="match status" value="1"/>
</dbReference>
<evidence type="ECO:0000313" key="4">
    <source>
        <dbReference type="WBParaSite" id="PEQ_0000660101-mRNA-1"/>
    </source>
</evidence>
<evidence type="ECO:0000259" key="2">
    <source>
        <dbReference type="Pfam" id="PF02932"/>
    </source>
</evidence>
<dbReference type="WBParaSite" id="PEQ_0000660101-mRNA-1">
    <property type="protein sequence ID" value="PEQ_0000660101-mRNA-1"/>
    <property type="gene ID" value="PEQ_0000660101"/>
</dbReference>
<dbReference type="Gene3D" id="6.10.250.2810">
    <property type="match status" value="1"/>
</dbReference>
<organism evidence="3 4">
    <name type="scientific">Parascaris equorum</name>
    <name type="common">Equine roundworm</name>
    <dbReference type="NCBI Taxonomy" id="6256"/>
    <lineage>
        <taxon>Eukaryota</taxon>
        <taxon>Metazoa</taxon>
        <taxon>Ecdysozoa</taxon>
        <taxon>Nematoda</taxon>
        <taxon>Chromadorea</taxon>
        <taxon>Rhabditida</taxon>
        <taxon>Spirurina</taxon>
        <taxon>Ascaridomorpha</taxon>
        <taxon>Ascaridoidea</taxon>
        <taxon>Ascarididae</taxon>
        <taxon>Parascaris</taxon>
    </lineage>
</organism>
<accession>A0A914RJY9</accession>
<protein>
    <submittedName>
        <fullName evidence="4">Neurotransmitter-gated ion-channel transmembrane domain-containing protein</fullName>
    </submittedName>
</protein>
<feature type="transmembrane region" description="Helical" evidence="1">
    <location>
        <begin position="23"/>
        <end position="46"/>
    </location>
</feature>
<reference evidence="4" key="1">
    <citation type="submission" date="2022-11" db="UniProtKB">
        <authorList>
            <consortium name="WormBaseParasite"/>
        </authorList>
    </citation>
    <scope>IDENTIFICATION</scope>
</reference>
<keyword evidence="1" id="KW-0812">Transmembrane</keyword>
<dbReference type="InterPro" id="IPR036719">
    <property type="entry name" value="Neuro-gated_channel_TM_sf"/>
</dbReference>
<keyword evidence="3" id="KW-1185">Reference proteome</keyword>
<dbReference type="GO" id="GO:0006811">
    <property type="term" value="P:monoatomic ion transport"/>
    <property type="evidence" value="ECO:0007669"/>
    <property type="project" value="InterPro"/>
</dbReference>